<organism evidence="1 3">
    <name type="scientific">Didymodactylos carnosus</name>
    <dbReference type="NCBI Taxonomy" id="1234261"/>
    <lineage>
        <taxon>Eukaryota</taxon>
        <taxon>Metazoa</taxon>
        <taxon>Spiralia</taxon>
        <taxon>Gnathifera</taxon>
        <taxon>Rotifera</taxon>
        <taxon>Eurotatoria</taxon>
        <taxon>Bdelloidea</taxon>
        <taxon>Philodinida</taxon>
        <taxon>Philodinidae</taxon>
        <taxon>Didymodactylos</taxon>
    </lineage>
</organism>
<dbReference type="AlphaFoldDB" id="A0A8S2G8H2"/>
<sequence>VLPQLQVQAPQPLLGLQLQRLQ</sequence>
<name>A0A8S2G8H2_9BILA</name>
<proteinExistence type="predicted"/>
<dbReference type="Proteomes" id="UP000682733">
    <property type="component" value="Unassembled WGS sequence"/>
</dbReference>
<dbReference type="EMBL" id="CAJOBA010092395">
    <property type="protein sequence ID" value="CAF4490069.1"/>
    <property type="molecule type" value="Genomic_DNA"/>
</dbReference>
<reference evidence="1" key="1">
    <citation type="submission" date="2021-02" db="EMBL/GenBank/DDBJ databases">
        <authorList>
            <person name="Nowell W R."/>
        </authorList>
    </citation>
    <scope>NUCLEOTIDE SEQUENCE</scope>
</reference>
<accession>A0A8S2G8H2</accession>
<comment type="caution">
    <text evidence="1">The sequence shown here is derived from an EMBL/GenBank/DDBJ whole genome shotgun (WGS) entry which is preliminary data.</text>
</comment>
<dbReference type="Proteomes" id="UP000677228">
    <property type="component" value="Unassembled WGS sequence"/>
</dbReference>
<feature type="non-terminal residue" evidence="1">
    <location>
        <position position="1"/>
    </location>
</feature>
<dbReference type="EMBL" id="CAJNOK010064630">
    <property type="protein sequence ID" value="CAF1647107.1"/>
    <property type="molecule type" value="Genomic_DNA"/>
</dbReference>
<gene>
    <name evidence="1" type="ORF">OVA965_LOCUS44619</name>
    <name evidence="2" type="ORF">TMI583_LOCUS47524</name>
</gene>
<evidence type="ECO:0000313" key="2">
    <source>
        <dbReference type="EMBL" id="CAF4490069.1"/>
    </source>
</evidence>
<evidence type="ECO:0000313" key="1">
    <source>
        <dbReference type="EMBL" id="CAF1647107.1"/>
    </source>
</evidence>
<protein>
    <submittedName>
        <fullName evidence="1">Uncharacterized protein</fullName>
    </submittedName>
</protein>
<evidence type="ECO:0000313" key="3">
    <source>
        <dbReference type="Proteomes" id="UP000677228"/>
    </source>
</evidence>
<feature type="non-terminal residue" evidence="1">
    <location>
        <position position="22"/>
    </location>
</feature>